<dbReference type="Gene3D" id="3.40.50.300">
    <property type="entry name" value="P-loop containing nucleotide triphosphate hydrolases"/>
    <property type="match status" value="1"/>
</dbReference>
<sequence length="703" mass="81892">MEVTILGNNSGPEYEAAEQLAKVFKEDLLIGESGKIIIAVGVTCFGQKVKDIDLVVVGQFDKGFRRKVSSRAMKDRTEEKHAERSVYFNNFCFCIEVKDHPSDRVMFQGGQAFVRYKNNNFHNATVQSNEQKYSLLRYLQDKIKLKRDPRICNFIWFRNMEKPNSVSLPHNYLWAKPSLSEVLQLACLQNFPSYFKGYYSFTAFDRFDPLMGDFNNVISFLSDIQKDVGQLTRSRLERITKKLLKDQQYAQAIGNKLVVVRGRAGTGKTIKLLHMAYDLCEQDHRCLILTYNKALVSDIKRLIALAGIKNDIAEATIEVRTVHSFLFDLLLGFGVFNTSLEKAKQEFKHKLLKDPDITKVSEDEIARELLKFEERFFLSEYESLKNELIDYIKQGILTETDVQSLMKKEHEHLDWDYIFIDESQDWPENEREILFSVFKSNQFIIADGVDQLVRGIRRSQWTRGIESHIDTKGQRKSLRQKANLCRFNKAYSDYFGLNWDVDPSTDLPGGKVIITTRPYDKLLNERLVHQCEEDGNKPYEMMFLVPPRLVQKKEVKYQKRGVQLTKTISCFSLTEEWKAQGTEIWDGTTSDLRTEYPTDVKQHRVLQYDSSRGLEGWIVVCMEMDDFFEYKVKTFKDDGEGQQTLALISKDEEILNWAHQWVMIPATRAIDTLVIHLRQKNSRFANLLKEVTKQFSDFVEWLD</sequence>
<dbReference type="SUPFAM" id="SSF52540">
    <property type="entry name" value="P-loop containing nucleoside triphosphate hydrolases"/>
    <property type="match status" value="1"/>
</dbReference>
<reference evidence="1 2" key="1">
    <citation type="submission" date="2024-04" db="EMBL/GenBank/DDBJ databases">
        <title>draft genome sequnece of Paenibacillus filicis.</title>
        <authorList>
            <person name="Kim D.-U."/>
        </authorList>
    </citation>
    <scope>NUCLEOTIDE SEQUENCE [LARGE SCALE GENOMIC DNA]</scope>
    <source>
        <strain evidence="1 2">KACC14197</strain>
    </source>
</reference>
<gene>
    <name evidence="1" type="ORF">WMW72_23595</name>
</gene>
<dbReference type="RefSeq" id="WP_341418036.1">
    <property type="nucleotide sequence ID" value="NZ_JBBPCC010000017.1"/>
</dbReference>
<protein>
    <submittedName>
        <fullName evidence="1">AAA family ATPase</fullName>
    </submittedName>
</protein>
<keyword evidence="2" id="KW-1185">Reference proteome</keyword>
<comment type="caution">
    <text evidence="1">The sequence shown here is derived from an EMBL/GenBank/DDBJ whole genome shotgun (WGS) entry which is preliminary data.</text>
</comment>
<dbReference type="EMBL" id="JBBPCC010000017">
    <property type="protein sequence ID" value="MEK8130894.1"/>
    <property type="molecule type" value="Genomic_DNA"/>
</dbReference>
<organism evidence="1 2">
    <name type="scientific">Paenibacillus filicis</name>
    <dbReference type="NCBI Taxonomy" id="669464"/>
    <lineage>
        <taxon>Bacteria</taxon>
        <taxon>Bacillati</taxon>
        <taxon>Bacillota</taxon>
        <taxon>Bacilli</taxon>
        <taxon>Bacillales</taxon>
        <taxon>Paenibacillaceae</taxon>
        <taxon>Paenibacillus</taxon>
    </lineage>
</organism>
<accession>A0ABU9DPV2</accession>
<dbReference type="InterPro" id="IPR027417">
    <property type="entry name" value="P-loop_NTPase"/>
</dbReference>
<name>A0ABU9DPV2_9BACL</name>
<evidence type="ECO:0000313" key="2">
    <source>
        <dbReference type="Proteomes" id="UP001469365"/>
    </source>
</evidence>
<evidence type="ECO:0000313" key="1">
    <source>
        <dbReference type="EMBL" id="MEK8130894.1"/>
    </source>
</evidence>
<proteinExistence type="predicted"/>
<dbReference type="Proteomes" id="UP001469365">
    <property type="component" value="Unassembled WGS sequence"/>
</dbReference>
<dbReference type="Pfam" id="PF13245">
    <property type="entry name" value="AAA_19"/>
    <property type="match status" value="1"/>
</dbReference>